<feature type="modified residue" description="4-aspartylphosphate" evidence="6">
    <location>
        <position position="56"/>
    </location>
</feature>
<dbReference type="GO" id="GO:0009927">
    <property type="term" value="F:histidine phosphotransfer kinase activity"/>
    <property type="evidence" value="ECO:0007669"/>
    <property type="project" value="TreeGrafter"/>
</dbReference>
<dbReference type="SMART" id="SM00387">
    <property type="entry name" value="HATPase_c"/>
    <property type="match status" value="1"/>
</dbReference>
<dbReference type="SUPFAM" id="SSF52172">
    <property type="entry name" value="CheY-like"/>
    <property type="match status" value="1"/>
</dbReference>
<organism evidence="9 10">
    <name type="scientific">Singulisphaera acidiphila (strain ATCC BAA-1392 / DSM 18658 / VKM B-2454 / MOB10)</name>
    <dbReference type="NCBI Taxonomy" id="886293"/>
    <lineage>
        <taxon>Bacteria</taxon>
        <taxon>Pseudomonadati</taxon>
        <taxon>Planctomycetota</taxon>
        <taxon>Planctomycetia</taxon>
        <taxon>Isosphaerales</taxon>
        <taxon>Isosphaeraceae</taxon>
        <taxon>Singulisphaera</taxon>
    </lineage>
</organism>
<dbReference type="PROSITE" id="PS50110">
    <property type="entry name" value="RESPONSE_REGULATORY"/>
    <property type="match status" value="1"/>
</dbReference>
<dbReference type="SMART" id="SM00388">
    <property type="entry name" value="HisKA"/>
    <property type="match status" value="1"/>
</dbReference>
<evidence type="ECO:0000256" key="1">
    <source>
        <dbReference type="ARBA" id="ARBA00000085"/>
    </source>
</evidence>
<dbReference type="InterPro" id="IPR003594">
    <property type="entry name" value="HATPase_dom"/>
</dbReference>
<dbReference type="SUPFAM" id="SSF47384">
    <property type="entry name" value="Homodimeric domain of signal transducing histidine kinase"/>
    <property type="match status" value="1"/>
</dbReference>
<accession>L0DMV6</accession>
<dbReference type="STRING" id="886293.Sinac_6639"/>
<sequence>MNQTRPTLLVVDDEPEVLRSVHDLLRLDYQVMTCRRGADALKVLESAEEIHVVMSDQRMPEMSGVELLHHARQLRPDATRLLFTAYADIRAVVDAINEGNIFRYIAKPWDPLELESVIRQAVDQHNLIVEKARLVEQLQESNRQLVEANRLKAAFIEVASHELNTPVAVVLGMTELWKMSQAKDATPAEKSWVERIQGAGKRLAGTVERMLKLIRSGQFGHTLSLEPTVLEPLVREVVAGLKPYLDARGQTIALNLHPELGIAQVDAAKFADILTNLLINAIKFTPDGGTLRIAAGPHGPDQVRFEVADPGVGIGETDWPHLFEPFFTGFDTMHHSSGDYQFCKRGMGLGLCLVKTFVELHGGTIEVASSLGAGSTFAFIIPRGVTAELVTPAPL</sequence>
<dbReference type="InterPro" id="IPR004358">
    <property type="entry name" value="Sig_transdc_His_kin-like_C"/>
</dbReference>
<keyword evidence="4" id="KW-0808">Transferase</keyword>
<dbReference type="Pfam" id="PF02518">
    <property type="entry name" value="HATPase_c"/>
    <property type="match status" value="1"/>
</dbReference>
<dbReference type="SMART" id="SM00448">
    <property type="entry name" value="REC"/>
    <property type="match status" value="1"/>
</dbReference>
<evidence type="ECO:0000256" key="4">
    <source>
        <dbReference type="ARBA" id="ARBA00022679"/>
    </source>
</evidence>
<dbReference type="SUPFAM" id="SSF55874">
    <property type="entry name" value="ATPase domain of HSP90 chaperone/DNA topoisomerase II/histidine kinase"/>
    <property type="match status" value="1"/>
</dbReference>
<comment type="catalytic activity">
    <reaction evidence="1">
        <text>ATP + protein L-histidine = ADP + protein N-phospho-L-histidine.</text>
        <dbReference type="EC" id="2.7.13.3"/>
    </reaction>
</comment>
<reference evidence="9 10" key="1">
    <citation type="submission" date="2012-02" db="EMBL/GenBank/DDBJ databases">
        <title>Complete sequence of chromosome of Singulisphaera acidiphila DSM 18658.</title>
        <authorList>
            <consortium name="US DOE Joint Genome Institute (JGI-PGF)"/>
            <person name="Lucas S."/>
            <person name="Copeland A."/>
            <person name="Lapidus A."/>
            <person name="Glavina del Rio T."/>
            <person name="Dalin E."/>
            <person name="Tice H."/>
            <person name="Bruce D."/>
            <person name="Goodwin L."/>
            <person name="Pitluck S."/>
            <person name="Peters L."/>
            <person name="Ovchinnikova G."/>
            <person name="Chertkov O."/>
            <person name="Kyrpides N."/>
            <person name="Mavromatis K."/>
            <person name="Ivanova N."/>
            <person name="Brettin T."/>
            <person name="Detter J.C."/>
            <person name="Han C."/>
            <person name="Larimer F."/>
            <person name="Land M."/>
            <person name="Hauser L."/>
            <person name="Markowitz V."/>
            <person name="Cheng J.-F."/>
            <person name="Hugenholtz P."/>
            <person name="Woyke T."/>
            <person name="Wu D."/>
            <person name="Tindall B."/>
            <person name="Pomrenke H."/>
            <person name="Brambilla E."/>
            <person name="Klenk H.-P."/>
            <person name="Eisen J.A."/>
        </authorList>
    </citation>
    <scope>NUCLEOTIDE SEQUENCE [LARGE SCALE GENOMIC DNA]</scope>
    <source>
        <strain evidence="10">ATCC BAA-1392 / DSM 18658 / VKM B-2454 / MOB10</strain>
    </source>
</reference>
<dbReference type="OrthoDB" id="9813394at2"/>
<keyword evidence="5 9" id="KW-0418">Kinase</keyword>
<dbReference type="InterPro" id="IPR003661">
    <property type="entry name" value="HisK_dim/P_dom"/>
</dbReference>
<dbReference type="InterPro" id="IPR011006">
    <property type="entry name" value="CheY-like_superfamily"/>
</dbReference>
<gene>
    <name evidence="9" type="ordered locus">Sinac_6639</name>
</gene>
<evidence type="ECO:0000256" key="3">
    <source>
        <dbReference type="ARBA" id="ARBA00022553"/>
    </source>
</evidence>
<dbReference type="Pfam" id="PF00512">
    <property type="entry name" value="HisKA"/>
    <property type="match status" value="1"/>
</dbReference>
<name>L0DMV6_SINAD</name>
<dbReference type="Gene3D" id="3.40.50.2300">
    <property type="match status" value="1"/>
</dbReference>
<dbReference type="eggNOG" id="COG0784">
    <property type="taxonomic scope" value="Bacteria"/>
</dbReference>
<dbReference type="PANTHER" id="PTHR43047:SF72">
    <property type="entry name" value="OSMOSENSING HISTIDINE PROTEIN KINASE SLN1"/>
    <property type="match status" value="1"/>
</dbReference>
<dbReference type="InterPro" id="IPR005467">
    <property type="entry name" value="His_kinase_dom"/>
</dbReference>
<dbReference type="Gene3D" id="3.30.565.10">
    <property type="entry name" value="Histidine kinase-like ATPase, C-terminal domain"/>
    <property type="match status" value="1"/>
</dbReference>
<dbReference type="EC" id="2.7.13.3" evidence="2"/>
<dbReference type="EMBL" id="CP003364">
    <property type="protein sequence ID" value="AGA30714.1"/>
    <property type="molecule type" value="Genomic_DNA"/>
</dbReference>
<evidence type="ECO:0000256" key="6">
    <source>
        <dbReference type="PROSITE-ProRule" id="PRU00169"/>
    </source>
</evidence>
<dbReference type="PANTHER" id="PTHR43047">
    <property type="entry name" value="TWO-COMPONENT HISTIDINE PROTEIN KINASE"/>
    <property type="match status" value="1"/>
</dbReference>
<dbReference type="HOGENOM" id="CLU_000445_114_72_0"/>
<evidence type="ECO:0000313" key="9">
    <source>
        <dbReference type="EMBL" id="AGA30714.1"/>
    </source>
</evidence>
<dbReference type="InterPro" id="IPR001789">
    <property type="entry name" value="Sig_transdc_resp-reg_receiver"/>
</dbReference>
<dbReference type="CDD" id="cd17569">
    <property type="entry name" value="REC_HupR-like"/>
    <property type="match status" value="1"/>
</dbReference>
<feature type="domain" description="Response regulatory" evidence="8">
    <location>
        <begin position="7"/>
        <end position="122"/>
    </location>
</feature>
<dbReference type="InterPro" id="IPR036890">
    <property type="entry name" value="HATPase_C_sf"/>
</dbReference>
<dbReference type="PROSITE" id="PS50109">
    <property type="entry name" value="HIS_KIN"/>
    <property type="match status" value="1"/>
</dbReference>
<dbReference type="GO" id="GO:0000155">
    <property type="term" value="F:phosphorelay sensor kinase activity"/>
    <property type="evidence" value="ECO:0007669"/>
    <property type="project" value="InterPro"/>
</dbReference>
<dbReference type="GO" id="GO:0005886">
    <property type="term" value="C:plasma membrane"/>
    <property type="evidence" value="ECO:0007669"/>
    <property type="project" value="TreeGrafter"/>
</dbReference>
<protein>
    <recommendedName>
        <fullName evidence="2">histidine kinase</fullName>
        <ecNumber evidence="2">2.7.13.3</ecNumber>
    </recommendedName>
</protein>
<dbReference type="Proteomes" id="UP000010798">
    <property type="component" value="Chromosome"/>
</dbReference>
<dbReference type="eggNOG" id="COG2205">
    <property type="taxonomic scope" value="Bacteria"/>
</dbReference>
<dbReference type="KEGG" id="saci:Sinac_6639"/>
<dbReference type="InterPro" id="IPR036097">
    <property type="entry name" value="HisK_dim/P_sf"/>
</dbReference>
<keyword evidence="10" id="KW-1185">Reference proteome</keyword>
<dbReference type="Pfam" id="PF00072">
    <property type="entry name" value="Response_reg"/>
    <property type="match status" value="1"/>
</dbReference>
<feature type="domain" description="Histidine kinase" evidence="7">
    <location>
        <begin position="158"/>
        <end position="385"/>
    </location>
</feature>
<keyword evidence="3 6" id="KW-0597">Phosphoprotein</keyword>
<dbReference type="RefSeq" id="WP_015249794.1">
    <property type="nucleotide sequence ID" value="NC_019892.1"/>
</dbReference>
<evidence type="ECO:0000256" key="2">
    <source>
        <dbReference type="ARBA" id="ARBA00012438"/>
    </source>
</evidence>
<evidence type="ECO:0000256" key="5">
    <source>
        <dbReference type="ARBA" id="ARBA00022777"/>
    </source>
</evidence>
<evidence type="ECO:0000313" key="10">
    <source>
        <dbReference type="Proteomes" id="UP000010798"/>
    </source>
</evidence>
<evidence type="ECO:0000259" key="8">
    <source>
        <dbReference type="PROSITE" id="PS50110"/>
    </source>
</evidence>
<dbReference type="PRINTS" id="PR00344">
    <property type="entry name" value="BCTRLSENSOR"/>
</dbReference>
<evidence type="ECO:0000259" key="7">
    <source>
        <dbReference type="PROSITE" id="PS50109"/>
    </source>
</evidence>
<dbReference type="CDD" id="cd00082">
    <property type="entry name" value="HisKA"/>
    <property type="match status" value="1"/>
</dbReference>
<dbReference type="Gene3D" id="1.10.287.130">
    <property type="match status" value="1"/>
</dbReference>
<dbReference type="AlphaFoldDB" id="L0DMV6"/>
<proteinExistence type="predicted"/>